<gene>
    <name evidence="1" type="ORF">Phou_036020</name>
</gene>
<name>A0A6V8K2Q2_9ACTN</name>
<accession>A0A6V8K2Q2</accession>
<evidence type="ECO:0000313" key="2">
    <source>
        <dbReference type="Proteomes" id="UP000482800"/>
    </source>
</evidence>
<comment type="caution">
    <text evidence="1">The sequence shown here is derived from an EMBL/GenBank/DDBJ whole genome shotgun (WGS) entry which is preliminary data.</text>
</comment>
<keyword evidence="2" id="KW-1185">Reference proteome</keyword>
<protein>
    <submittedName>
        <fullName evidence="1">Uncharacterized protein</fullName>
    </submittedName>
</protein>
<dbReference type="AlphaFoldDB" id="A0A6V8K2Q2"/>
<proteinExistence type="predicted"/>
<dbReference type="EMBL" id="BLPF01000001">
    <property type="protein sequence ID" value="GFJ79422.1"/>
    <property type="molecule type" value="Genomic_DNA"/>
</dbReference>
<evidence type="ECO:0000313" key="1">
    <source>
        <dbReference type="EMBL" id="GFJ79422.1"/>
    </source>
</evidence>
<organism evidence="1 2">
    <name type="scientific">Phytohabitans houttuyneae</name>
    <dbReference type="NCBI Taxonomy" id="1076126"/>
    <lineage>
        <taxon>Bacteria</taxon>
        <taxon>Bacillati</taxon>
        <taxon>Actinomycetota</taxon>
        <taxon>Actinomycetes</taxon>
        <taxon>Micromonosporales</taxon>
        <taxon>Micromonosporaceae</taxon>
    </lineage>
</organism>
<reference evidence="1 2" key="1">
    <citation type="submission" date="2020-03" db="EMBL/GenBank/DDBJ databases">
        <title>Whole genome shotgun sequence of Phytohabitans houttuyneae NBRC 108639.</title>
        <authorList>
            <person name="Komaki H."/>
            <person name="Tamura T."/>
        </authorList>
    </citation>
    <scope>NUCLEOTIDE SEQUENCE [LARGE SCALE GENOMIC DNA]</scope>
    <source>
        <strain evidence="1 2">NBRC 108639</strain>
    </source>
</reference>
<sequence>MSTEGADEVTITVPWWRVRQSPDTVLRAARDTARRKKIAAEGDPIVRVTLVWPGSHSTEAAA</sequence>
<dbReference type="RefSeq" id="WP_173056961.1">
    <property type="nucleotide sequence ID" value="NZ_BAABGO010000001.1"/>
</dbReference>
<dbReference type="Proteomes" id="UP000482800">
    <property type="component" value="Unassembled WGS sequence"/>
</dbReference>
<reference evidence="1 2" key="2">
    <citation type="submission" date="2020-03" db="EMBL/GenBank/DDBJ databases">
        <authorList>
            <person name="Ichikawa N."/>
            <person name="Kimura A."/>
            <person name="Kitahashi Y."/>
            <person name="Uohara A."/>
        </authorList>
    </citation>
    <scope>NUCLEOTIDE SEQUENCE [LARGE SCALE GENOMIC DNA]</scope>
    <source>
        <strain evidence="1 2">NBRC 108639</strain>
    </source>
</reference>